<organism evidence="1 2">
    <name type="scientific">Ricinus communis</name>
    <name type="common">Castor bean</name>
    <dbReference type="NCBI Taxonomy" id="3988"/>
    <lineage>
        <taxon>Eukaryota</taxon>
        <taxon>Viridiplantae</taxon>
        <taxon>Streptophyta</taxon>
        <taxon>Embryophyta</taxon>
        <taxon>Tracheophyta</taxon>
        <taxon>Spermatophyta</taxon>
        <taxon>Magnoliopsida</taxon>
        <taxon>eudicotyledons</taxon>
        <taxon>Gunneridae</taxon>
        <taxon>Pentapetalae</taxon>
        <taxon>rosids</taxon>
        <taxon>fabids</taxon>
        <taxon>Malpighiales</taxon>
        <taxon>Euphorbiaceae</taxon>
        <taxon>Acalyphoideae</taxon>
        <taxon>Acalypheae</taxon>
        <taxon>Ricinus</taxon>
    </lineage>
</organism>
<sequence>MEAMKLHLTFRLRDATFSRHFNGTSIVYSKGREHKPVLAQAKQIGTFNNITALLAWWRRWCQGCRRITSLNQIIVVYATHRLCLSTTYHCNYQHCQHYLYCNIASAATHFDRMFI</sequence>
<gene>
    <name evidence="1" type="ORF">RCOM_0326420</name>
</gene>
<dbReference type="EMBL" id="EQ974398">
    <property type="protein sequence ID" value="EEF29739.1"/>
    <property type="molecule type" value="Genomic_DNA"/>
</dbReference>
<evidence type="ECO:0000313" key="1">
    <source>
        <dbReference type="EMBL" id="EEF29739.1"/>
    </source>
</evidence>
<proteinExistence type="predicted"/>
<keyword evidence="2" id="KW-1185">Reference proteome</keyword>
<reference evidence="2" key="1">
    <citation type="journal article" date="2010" name="Nat. Biotechnol.">
        <title>Draft genome sequence of the oilseed species Ricinus communis.</title>
        <authorList>
            <person name="Chan A.P."/>
            <person name="Crabtree J."/>
            <person name="Zhao Q."/>
            <person name="Lorenzi H."/>
            <person name="Orvis J."/>
            <person name="Puiu D."/>
            <person name="Melake-Berhan A."/>
            <person name="Jones K.M."/>
            <person name="Redman J."/>
            <person name="Chen G."/>
            <person name="Cahoon E.B."/>
            <person name="Gedil M."/>
            <person name="Stanke M."/>
            <person name="Haas B.J."/>
            <person name="Wortman J.R."/>
            <person name="Fraser-Liggett C.M."/>
            <person name="Ravel J."/>
            <person name="Rabinowicz P.D."/>
        </authorList>
    </citation>
    <scope>NUCLEOTIDE SEQUENCE [LARGE SCALE GENOMIC DNA]</scope>
    <source>
        <strain evidence="2">cv. Hale</strain>
    </source>
</reference>
<evidence type="ECO:0000313" key="2">
    <source>
        <dbReference type="Proteomes" id="UP000008311"/>
    </source>
</evidence>
<accession>B9T317</accession>
<name>B9T317_RICCO</name>
<dbReference type="InParanoid" id="B9T317"/>
<dbReference type="AlphaFoldDB" id="B9T317"/>
<protein>
    <submittedName>
        <fullName evidence="1">Uncharacterized protein</fullName>
    </submittedName>
</protein>
<dbReference type="Proteomes" id="UP000008311">
    <property type="component" value="Unassembled WGS sequence"/>
</dbReference>